<dbReference type="AlphaFoldDB" id="A0A0C5BF23"/>
<gene>
    <name evidence="3" type="ORF">C5C51_10555</name>
    <name evidence="2" type="ORF">VT73_09830</name>
</gene>
<reference evidence="2 4" key="1">
    <citation type="submission" date="2015-04" db="EMBL/GenBank/DDBJ databases">
        <title>Draft genome sequence of Rathayibacter toxicus strain FH-142 (AKA 70134 or CS 32), a Western Australian isolate.</title>
        <authorList>
            <consortium name="Consortium for Microbial Forensics and Genomics (microFORGE)"/>
            <person name="Knight B.M."/>
            <person name="Roberts D.P."/>
            <person name="Lin D."/>
            <person name="Hari K."/>
            <person name="Fletcher J."/>
            <person name="Melcher U."/>
            <person name="Blagden T."/>
            <person name="Luster D.G."/>
            <person name="Sechler A.J."/>
            <person name="Schneider W.L."/>
            <person name="Winegar R.A."/>
        </authorList>
    </citation>
    <scope>NUCLEOTIDE SEQUENCE [LARGE SCALE GENOMIC DNA]</scope>
    <source>
        <strain evidence="2 4">FH142</strain>
    </source>
</reference>
<dbReference type="OrthoDB" id="5123855at2"/>
<proteinExistence type="predicted"/>
<evidence type="ECO:0000259" key="1">
    <source>
        <dbReference type="Pfam" id="PF25355"/>
    </source>
</evidence>
<evidence type="ECO:0000313" key="4">
    <source>
        <dbReference type="Proteomes" id="UP000052979"/>
    </source>
</evidence>
<dbReference type="GeneID" id="93666199"/>
<dbReference type="RefSeq" id="WP_027692216.1">
    <property type="nucleotide sequence ID" value="NZ_CP010848.1"/>
</dbReference>
<evidence type="ECO:0000313" key="5">
    <source>
        <dbReference type="Proteomes" id="UP000237966"/>
    </source>
</evidence>
<sequence length="105" mass="12080">MATLVYGPHNLEINFEERVLAHLKVAVLSKLRRNESFSLSWVEDASTGHGRSSLWMHPAVPLHFRFAESHQPKLNRAWIEQMLSLASMHGELVILPEPEEQRQDV</sequence>
<reference evidence="3 5" key="2">
    <citation type="submission" date="2018-02" db="EMBL/GenBank/DDBJ databases">
        <title>Bacteriophage NCPPB3778 and a type I-E CRISPR drive the evolution of the US Biological Select Agent, Rathayibacter toxicus.</title>
        <authorList>
            <person name="Davis E.W.II."/>
            <person name="Tabima J.F."/>
            <person name="Weisberg A.J."/>
            <person name="Lopes L.D."/>
            <person name="Wiseman M.S."/>
            <person name="Wiseman M.S."/>
            <person name="Pupko T."/>
            <person name="Belcher M.S."/>
            <person name="Sechler A.J."/>
            <person name="Tancos M.A."/>
            <person name="Schroeder B.K."/>
            <person name="Murray T.D."/>
            <person name="Luster D.G."/>
            <person name="Schneider W.L."/>
            <person name="Rogers E."/>
            <person name="Andreote F.D."/>
            <person name="Grunwald N.J."/>
            <person name="Putnam M.L."/>
            <person name="Chang J.H."/>
        </authorList>
    </citation>
    <scope>NUCLEOTIDE SEQUENCE [LARGE SCALE GENOMIC DNA]</scope>
    <source>
        <strain evidence="3 5">FH99</strain>
    </source>
</reference>
<dbReference type="PATRIC" id="fig|145458.7.peg.31"/>
<dbReference type="Proteomes" id="UP000237966">
    <property type="component" value="Unassembled WGS sequence"/>
</dbReference>
<dbReference type="EMBL" id="LBFI01000054">
    <property type="protein sequence ID" value="KKM44457.1"/>
    <property type="molecule type" value="Genomic_DNA"/>
</dbReference>
<organism evidence="2 4">
    <name type="scientific">Rathayibacter toxicus</name>
    <dbReference type="NCBI Taxonomy" id="145458"/>
    <lineage>
        <taxon>Bacteria</taxon>
        <taxon>Bacillati</taxon>
        <taxon>Actinomycetota</taxon>
        <taxon>Actinomycetes</taxon>
        <taxon>Micrococcales</taxon>
        <taxon>Microbacteriaceae</taxon>
        <taxon>Rathayibacter</taxon>
    </lineage>
</organism>
<evidence type="ECO:0000313" key="2">
    <source>
        <dbReference type="EMBL" id="KKM44457.1"/>
    </source>
</evidence>
<comment type="caution">
    <text evidence="2">The sequence shown here is derived from an EMBL/GenBank/DDBJ whole genome shotgun (WGS) entry which is preliminary data.</text>
</comment>
<dbReference type="eggNOG" id="ENOG5030J54">
    <property type="taxonomic scope" value="Bacteria"/>
</dbReference>
<accession>A0A0C5BF23</accession>
<dbReference type="KEGG" id="rtc:APU90_06325"/>
<evidence type="ECO:0000313" key="3">
    <source>
        <dbReference type="EMBL" id="PPI13552.1"/>
    </source>
</evidence>
<name>A0A0C5BF23_9MICO</name>
<keyword evidence="4" id="KW-1185">Reference proteome</keyword>
<dbReference type="EMBL" id="PSWU01000014">
    <property type="protein sequence ID" value="PPI13552.1"/>
    <property type="molecule type" value="Genomic_DNA"/>
</dbReference>
<protein>
    <recommendedName>
        <fullName evidence="1">DUF7882 domain-containing protein</fullName>
    </recommendedName>
</protein>
<feature type="domain" description="DUF7882" evidence="1">
    <location>
        <begin position="1"/>
        <end position="97"/>
    </location>
</feature>
<dbReference type="KEGG" id="rtx:TI83_00155"/>
<dbReference type="Proteomes" id="UP000052979">
    <property type="component" value="Unassembled WGS sequence"/>
</dbReference>
<dbReference type="Pfam" id="PF25355">
    <property type="entry name" value="DUF7882"/>
    <property type="match status" value="1"/>
</dbReference>
<dbReference type="InterPro" id="IPR057204">
    <property type="entry name" value="DUF7882"/>
</dbReference>